<proteinExistence type="predicted"/>
<name>A0A212R3U2_9PROT</name>
<dbReference type="InterPro" id="IPR036641">
    <property type="entry name" value="HPT_dom_sf"/>
</dbReference>
<sequence length="124" mass="13484">MPTDLVIDPLVDEAYQATLRVLMGAGFEPAMDRFALRLREAQQQLAMDLDRPERLKLVHNLAGTGGMLGFSELSRCAALLQQCLLAGGSDEAGDYRRLLQALERTLARLDGEKAAGRPQPSSSS</sequence>
<evidence type="ECO:0000259" key="2">
    <source>
        <dbReference type="Pfam" id="PF01627"/>
    </source>
</evidence>
<reference evidence="3 4" key="1">
    <citation type="submission" date="2017-06" db="EMBL/GenBank/DDBJ databases">
        <authorList>
            <person name="Kim H.J."/>
            <person name="Triplett B.A."/>
        </authorList>
    </citation>
    <scope>NUCLEOTIDE SEQUENCE [LARGE SCALE GENOMIC DNA]</scope>
    <source>
        <strain evidence="3 4">B29T1</strain>
    </source>
</reference>
<keyword evidence="4" id="KW-1185">Reference proteome</keyword>
<gene>
    <name evidence="3" type="ORF">SAMN07250955_105179</name>
</gene>
<dbReference type="GO" id="GO:0000160">
    <property type="term" value="P:phosphorelay signal transduction system"/>
    <property type="evidence" value="ECO:0007669"/>
    <property type="project" value="UniProtKB-KW"/>
</dbReference>
<dbReference type="Pfam" id="PF01627">
    <property type="entry name" value="Hpt"/>
    <property type="match status" value="1"/>
</dbReference>
<keyword evidence="1" id="KW-0902">Two-component regulatory system</keyword>
<dbReference type="Proteomes" id="UP000197065">
    <property type="component" value="Unassembled WGS sequence"/>
</dbReference>
<evidence type="ECO:0000313" key="3">
    <source>
        <dbReference type="EMBL" id="SNB66721.1"/>
    </source>
</evidence>
<organism evidence="3 4">
    <name type="scientific">Arboricoccus pini</name>
    <dbReference type="NCBI Taxonomy" id="1963835"/>
    <lineage>
        <taxon>Bacteria</taxon>
        <taxon>Pseudomonadati</taxon>
        <taxon>Pseudomonadota</taxon>
        <taxon>Alphaproteobacteria</taxon>
        <taxon>Geminicoccales</taxon>
        <taxon>Geminicoccaceae</taxon>
        <taxon>Arboricoccus</taxon>
    </lineage>
</organism>
<protein>
    <submittedName>
        <fullName evidence="3">Hpt domain-containing protein</fullName>
    </submittedName>
</protein>
<dbReference type="RefSeq" id="WP_088561184.1">
    <property type="nucleotide sequence ID" value="NZ_FYEH01000005.1"/>
</dbReference>
<dbReference type="Gene3D" id="1.20.120.160">
    <property type="entry name" value="HPT domain"/>
    <property type="match status" value="1"/>
</dbReference>
<dbReference type="InterPro" id="IPR008207">
    <property type="entry name" value="Sig_transdc_His_kin_Hpt_dom"/>
</dbReference>
<dbReference type="GO" id="GO:0004672">
    <property type="term" value="F:protein kinase activity"/>
    <property type="evidence" value="ECO:0007669"/>
    <property type="project" value="UniProtKB-ARBA"/>
</dbReference>
<dbReference type="EMBL" id="FYEH01000005">
    <property type="protein sequence ID" value="SNB66721.1"/>
    <property type="molecule type" value="Genomic_DNA"/>
</dbReference>
<feature type="domain" description="HPt" evidence="2">
    <location>
        <begin position="37"/>
        <end position="110"/>
    </location>
</feature>
<evidence type="ECO:0000256" key="1">
    <source>
        <dbReference type="ARBA" id="ARBA00023012"/>
    </source>
</evidence>
<accession>A0A212R3U2</accession>
<dbReference type="AlphaFoldDB" id="A0A212R3U2"/>
<evidence type="ECO:0000313" key="4">
    <source>
        <dbReference type="Proteomes" id="UP000197065"/>
    </source>
</evidence>
<dbReference type="SUPFAM" id="SSF47226">
    <property type="entry name" value="Histidine-containing phosphotransfer domain, HPT domain"/>
    <property type="match status" value="1"/>
</dbReference>